<feature type="compositionally biased region" description="Basic and acidic residues" evidence="1">
    <location>
        <begin position="93"/>
        <end position="118"/>
    </location>
</feature>
<dbReference type="Pfam" id="PF04502">
    <property type="entry name" value="Saf4_Yju2"/>
    <property type="match status" value="1"/>
</dbReference>
<feature type="compositionally biased region" description="Basic and acidic residues" evidence="1">
    <location>
        <begin position="1"/>
        <end position="11"/>
    </location>
</feature>
<dbReference type="Gramene" id="KCW73788">
    <property type="protein sequence ID" value="KCW73788"/>
    <property type="gene ID" value="EUGRSUZ_E02387"/>
</dbReference>
<organism evidence="2">
    <name type="scientific">Eucalyptus grandis</name>
    <name type="common">Flooded gum</name>
    <dbReference type="NCBI Taxonomy" id="71139"/>
    <lineage>
        <taxon>Eukaryota</taxon>
        <taxon>Viridiplantae</taxon>
        <taxon>Streptophyta</taxon>
        <taxon>Embryophyta</taxon>
        <taxon>Tracheophyta</taxon>
        <taxon>Spermatophyta</taxon>
        <taxon>Magnoliopsida</taxon>
        <taxon>eudicotyledons</taxon>
        <taxon>Gunneridae</taxon>
        <taxon>Pentapetalae</taxon>
        <taxon>rosids</taxon>
        <taxon>malvids</taxon>
        <taxon>Myrtales</taxon>
        <taxon>Myrtaceae</taxon>
        <taxon>Myrtoideae</taxon>
        <taxon>Eucalypteae</taxon>
        <taxon>Eucalyptus</taxon>
    </lineage>
</organism>
<dbReference type="GO" id="GO:0071006">
    <property type="term" value="C:U2-type catalytic step 1 spliceosome"/>
    <property type="evidence" value="ECO:0000318"/>
    <property type="project" value="GO_Central"/>
</dbReference>
<dbReference type="AlphaFoldDB" id="A0A059C5N6"/>
<dbReference type="PANTHER" id="PTHR12111">
    <property type="entry name" value="SPLICING FACTOR YJU2"/>
    <property type="match status" value="1"/>
</dbReference>
<sequence>MSHFDPSELRRSGRPRSQQTKVRMMLSISIRCSACGNYIYKGTKFNSRKEVVVGEMNLGMQIFRFYFRCTRCSAELTIKTDPQNSDYNVELGATRDFEPRRRQDEEAENEKRKRGAEETREMDMFAALDEMKSMKWRRATVDVDAMVEVLQGTCAAKEKKLVEEDEALLRSVVFHTSRGFVPNNTLKKRKLREEFLDKPMNSLTKATCSVPIVVVKRAAPLYNISAKIEKTEHVDKHSGVSIGLKSLLQNYGSSDGDDD</sequence>
<dbReference type="InParanoid" id="A0A059C5N6"/>
<dbReference type="InterPro" id="IPR007590">
    <property type="entry name" value="Saf4/Yju2"/>
</dbReference>
<dbReference type="OMA" id="MKWRRAT"/>
<protein>
    <recommendedName>
        <fullName evidence="3">Splicing factor YJU2</fullName>
    </recommendedName>
</protein>
<feature type="region of interest" description="Disordered" evidence="1">
    <location>
        <begin position="85"/>
        <end position="118"/>
    </location>
</feature>
<dbReference type="STRING" id="71139.A0A059C5N6"/>
<evidence type="ECO:0008006" key="3">
    <source>
        <dbReference type="Google" id="ProtNLM"/>
    </source>
</evidence>
<dbReference type="EMBL" id="KK198757">
    <property type="protein sequence ID" value="KCW73788.1"/>
    <property type="molecule type" value="Genomic_DNA"/>
</dbReference>
<evidence type="ECO:0000256" key="1">
    <source>
        <dbReference type="SAM" id="MobiDB-lite"/>
    </source>
</evidence>
<dbReference type="GO" id="GO:0000398">
    <property type="term" value="P:mRNA splicing, via spliceosome"/>
    <property type="evidence" value="ECO:0007669"/>
    <property type="project" value="InterPro"/>
</dbReference>
<proteinExistence type="predicted"/>
<dbReference type="PANTHER" id="PTHR12111:SF1">
    <property type="entry name" value="SPLICING FACTOR YJU2"/>
    <property type="match status" value="1"/>
</dbReference>
<accession>A0A059C5N6</accession>
<name>A0A059C5N6_EUCGR</name>
<evidence type="ECO:0000313" key="2">
    <source>
        <dbReference type="EMBL" id="KCW73788.1"/>
    </source>
</evidence>
<gene>
    <name evidence="2" type="ORF">EUGRSUZ_E02387</name>
</gene>
<reference evidence="2" key="1">
    <citation type="submission" date="2013-07" db="EMBL/GenBank/DDBJ databases">
        <title>The genome of Eucalyptus grandis.</title>
        <authorList>
            <person name="Schmutz J."/>
            <person name="Hayes R."/>
            <person name="Myburg A."/>
            <person name="Tuskan G."/>
            <person name="Grattapaglia D."/>
            <person name="Rokhsar D.S."/>
        </authorList>
    </citation>
    <scope>NUCLEOTIDE SEQUENCE</scope>
    <source>
        <tissue evidence="2">Leaf extractions</tissue>
    </source>
</reference>
<dbReference type="GO" id="GO:0008380">
    <property type="term" value="P:RNA splicing"/>
    <property type="evidence" value="ECO:0000318"/>
    <property type="project" value="GO_Central"/>
</dbReference>
<feature type="region of interest" description="Disordered" evidence="1">
    <location>
        <begin position="1"/>
        <end position="20"/>
    </location>
</feature>